<keyword evidence="1" id="KW-0812">Transmembrane</keyword>
<evidence type="ECO:0000256" key="1">
    <source>
        <dbReference type="SAM" id="Phobius"/>
    </source>
</evidence>
<reference evidence="2 3" key="1">
    <citation type="submission" date="2020-04" db="EMBL/GenBank/DDBJ databases">
        <title>Genome sequence of Streptomyces galbus strain I339.</title>
        <authorList>
            <person name="Silva E.A.N."/>
            <person name="Merces M."/>
            <person name="Castelo Branco A.P.O.T."/>
            <person name="Vasconcelos P.C."/>
            <person name="Costa N.P."/>
            <person name="Marinho G.C.S."/>
            <person name="Oliveira C.J.B."/>
            <person name="Araujo D."/>
            <person name="Rodrigues Junior V.S."/>
            <person name="Almeida R."/>
            <person name="Silva Filho U.R."/>
            <person name="Andrade A.S.A."/>
            <person name="Cibulski S.P."/>
        </authorList>
    </citation>
    <scope>NUCLEOTIDE SEQUENCE [LARGE SCALE GENOMIC DNA]</scope>
    <source>
        <strain evidence="2 3">I339</strain>
    </source>
</reference>
<feature type="transmembrane region" description="Helical" evidence="1">
    <location>
        <begin position="87"/>
        <end position="108"/>
    </location>
</feature>
<keyword evidence="1" id="KW-1133">Transmembrane helix</keyword>
<gene>
    <name evidence="2" type="ORF">HF200_23840</name>
</gene>
<organism evidence="2 3">
    <name type="scientific">Streptomyces galbus</name>
    <dbReference type="NCBI Taxonomy" id="33898"/>
    <lineage>
        <taxon>Bacteria</taxon>
        <taxon>Bacillati</taxon>
        <taxon>Actinomycetota</taxon>
        <taxon>Actinomycetes</taxon>
        <taxon>Kitasatosporales</taxon>
        <taxon>Streptomycetaceae</taxon>
        <taxon>Streptomyces</taxon>
    </lineage>
</organism>
<feature type="non-terminal residue" evidence="2">
    <location>
        <position position="119"/>
    </location>
</feature>
<protein>
    <submittedName>
        <fullName evidence="2">MBL fold metallo-hydrolase</fullName>
    </submittedName>
</protein>
<comment type="caution">
    <text evidence="2">The sequence shown here is derived from an EMBL/GenBank/DDBJ whole genome shotgun (WGS) entry which is preliminary data.</text>
</comment>
<evidence type="ECO:0000313" key="3">
    <source>
        <dbReference type="Proteomes" id="UP000744032"/>
    </source>
</evidence>
<accession>A0ABX1IP03</accession>
<evidence type="ECO:0000313" key="2">
    <source>
        <dbReference type="EMBL" id="NKQ27363.1"/>
    </source>
</evidence>
<proteinExistence type="predicted"/>
<keyword evidence="3" id="KW-1185">Reference proteome</keyword>
<dbReference type="Proteomes" id="UP000744032">
    <property type="component" value="Unassembled WGS sequence"/>
</dbReference>
<keyword evidence="1" id="KW-0472">Membrane</keyword>
<sequence>MSHDRNRSTPHADHGPVDLRMVPLALAAWATAALTLDAAAEVVTGLVVACLVTAAVLLSRGRATGSSSAGDAAGRSIRQFGRCWSRVTVGGVLLCVAAAAGSAALHGADLRRGPVPGLA</sequence>
<dbReference type="EMBL" id="JAAXMD010000266">
    <property type="protein sequence ID" value="NKQ27363.1"/>
    <property type="molecule type" value="Genomic_DNA"/>
</dbReference>
<name>A0ABX1IP03_STRGB</name>